<dbReference type="Pfam" id="PF01451">
    <property type="entry name" value="LMWPc"/>
    <property type="match status" value="1"/>
</dbReference>
<comment type="caution">
    <text evidence="3">The sequence shown here is derived from an EMBL/GenBank/DDBJ whole genome shotgun (WGS) entry which is preliminary data.</text>
</comment>
<organism evidence="3">
    <name type="scientific">hydrocarbon metagenome</name>
    <dbReference type="NCBI Taxonomy" id="938273"/>
    <lineage>
        <taxon>unclassified sequences</taxon>
        <taxon>metagenomes</taxon>
        <taxon>ecological metagenomes</taxon>
    </lineage>
</organism>
<dbReference type="AlphaFoldDB" id="A0A0W8FRU5"/>
<dbReference type="Gene3D" id="3.40.50.2300">
    <property type="match status" value="1"/>
</dbReference>
<dbReference type="GO" id="GO:0046685">
    <property type="term" value="P:response to arsenic-containing substance"/>
    <property type="evidence" value="ECO:0007669"/>
    <property type="project" value="UniProtKB-KW"/>
</dbReference>
<dbReference type="SUPFAM" id="SSF52788">
    <property type="entry name" value="Phosphotyrosine protein phosphatases I"/>
    <property type="match status" value="1"/>
</dbReference>
<dbReference type="EMBL" id="LNQE01000894">
    <property type="protein sequence ID" value="KUG23631.1"/>
    <property type="molecule type" value="Genomic_DNA"/>
</dbReference>
<dbReference type="GO" id="GO:0008794">
    <property type="term" value="F:arsenate reductase (glutaredoxin) activity"/>
    <property type="evidence" value="ECO:0007669"/>
    <property type="project" value="UniProtKB-EC"/>
</dbReference>
<dbReference type="PANTHER" id="PTHR43428">
    <property type="entry name" value="ARSENATE REDUCTASE"/>
    <property type="match status" value="1"/>
</dbReference>
<dbReference type="EC" id="1.20.4.1" evidence="3"/>
<keyword evidence="3" id="KW-0560">Oxidoreductase</keyword>
<accession>A0A0W8FRU5</accession>
<feature type="domain" description="Phosphotyrosine protein phosphatase I" evidence="2">
    <location>
        <begin position="3"/>
        <end position="136"/>
    </location>
</feature>
<dbReference type="SMART" id="SM00226">
    <property type="entry name" value="LMWPc"/>
    <property type="match status" value="1"/>
</dbReference>
<proteinExistence type="predicted"/>
<dbReference type="InterPro" id="IPR036196">
    <property type="entry name" value="Ptyr_pPase_sf"/>
</dbReference>
<keyword evidence="1" id="KW-0059">Arsenical resistance</keyword>
<evidence type="ECO:0000259" key="2">
    <source>
        <dbReference type="SMART" id="SM00226"/>
    </source>
</evidence>
<name>A0A0W8FRU5_9ZZZZ</name>
<evidence type="ECO:0000313" key="3">
    <source>
        <dbReference type="EMBL" id="KUG23631.1"/>
    </source>
</evidence>
<evidence type="ECO:0000256" key="1">
    <source>
        <dbReference type="ARBA" id="ARBA00022849"/>
    </source>
</evidence>
<gene>
    <name evidence="3" type="ORF">ASZ90_006567</name>
</gene>
<dbReference type="CDD" id="cd16345">
    <property type="entry name" value="LMWP_ArsC"/>
    <property type="match status" value="1"/>
</dbReference>
<sequence length="136" mass="15114">MKKRVLFLCTANSCRSQMAEGIANHFWGDKLEAYSAGTQASFVNPMATDVMNEIGIDISGQRSKNLSEFDGQKFDYVITLCGDANETCPLYIGGTEKTHIGFDDPAKASGSPEDILNEFRRVRDEIKEKLGDFFET</sequence>
<reference evidence="3" key="1">
    <citation type="journal article" date="2015" name="Proc. Natl. Acad. Sci. U.S.A.">
        <title>Networks of energetic and metabolic interactions define dynamics in microbial communities.</title>
        <authorList>
            <person name="Embree M."/>
            <person name="Liu J.K."/>
            <person name="Al-Bassam M.M."/>
            <person name="Zengler K."/>
        </authorList>
    </citation>
    <scope>NUCLEOTIDE SEQUENCE</scope>
</reference>
<dbReference type="InterPro" id="IPR023485">
    <property type="entry name" value="Ptyr_pPase"/>
</dbReference>
<dbReference type="PANTHER" id="PTHR43428:SF1">
    <property type="entry name" value="ARSENATE REDUCTASE"/>
    <property type="match status" value="1"/>
</dbReference>
<protein>
    <submittedName>
        <fullName evidence="3">Arsenate reductase</fullName>
        <ecNumber evidence="3">1.20.4.1</ecNumber>
    </submittedName>
</protein>